<keyword evidence="2" id="KW-0732">Signal</keyword>
<keyword evidence="4" id="KW-0413">Isomerase</keyword>
<dbReference type="PROSITE" id="PS51352">
    <property type="entry name" value="THIOREDOXIN_2"/>
    <property type="match status" value="1"/>
</dbReference>
<dbReference type="CDD" id="cd03023">
    <property type="entry name" value="DsbA_Com1_like"/>
    <property type="match status" value="1"/>
</dbReference>
<dbReference type="InterPro" id="IPR051470">
    <property type="entry name" value="Thiol:disulfide_interchange"/>
</dbReference>
<evidence type="ECO:0000259" key="3">
    <source>
        <dbReference type="PROSITE" id="PS51352"/>
    </source>
</evidence>
<evidence type="ECO:0000256" key="2">
    <source>
        <dbReference type="SAM" id="SignalP"/>
    </source>
</evidence>
<keyword evidence="5" id="KW-1185">Reference proteome</keyword>
<dbReference type="Pfam" id="PF13462">
    <property type="entry name" value="Thioredoxin_4"/>
    <property type="match status" value="1"/>
</dbReference>
<dbReference type="InterPro" id="IPR013766">
    <property type="entry name" value="Thioredoxin_domain"/>
</dbReference>
<evidence type="ECO:0000313" key="5">
    <source>
        <dbReference type="Proteomes" id="UP000295351"/>
    </source>
</evidence>
<dbReference type="PANTHER" id="PTHR35272">
    <property type="entry name" value="THIOL:DISULFIDE INTERCHANGE PROTEIN DSBC-RELATED"/>
    <property type="match status" value="1"/>
</dbReference>
<dbReference type="AlphaFoldDB" id="A0A4R2C865"/>
<proteinExistence type="predicted"/>
<dbReference type="Proteomes" id="UP000295351">
    <property type="component" value="Unassembled WGS sequence"/>
</dbReference>
<evidence type="ECO:0000256" key="1">
    <source>
        <dbReference type="ARBA" id="ARBA00003565"/>
    </source>
</evidence>
<gene>
    <name evidence="4" type="ORF">EV665_12525</name>
</gene>
<feature type="domain" description="Thioredoxin" evidence="3">
    <location>
        <begin position="10"/>
        <end position="197"/>
    </location>
</feature>
<feature type="signal peptide" evidence="2">
    <location>
        <begin position="1"/>
        <end position="25"/>
    </location>
</feature>
<comment type="caution">
    <text evidence="4">The sequence shown here is derived from an EMBL/GenBank/DDBJ whole genome shotgun (WGS) entry which is preliminary data.</text>
</comment>
<protein>
    <submittedName>
        <fullName evidence="4">Protein-disulfide isomerase</fullName>
    </submittedName>
</protein>
<dbReference type="GO" id="GO:0016853">
    <property type="term" value="F:isomerase activity"/>
    <property type="evidence" value="ECO:0007669"/>
    <property type="project" value="UniProtKB-KW"/>
</dbReference>
<organism evidence="4 5">
    <name type="scientific">Shinella granuli</name>
    <dbReference type="NCBI Taxonomy" id="323621"/>
    <lineage>
        <taxon>Bacteria</taxon>
        <taxon>Pseudomonadati</taxon>
        <taxon>Pseudomonadota</taxon>
        <taxon>Alphaproteobacteria</taxon>
        <taxon>Hyphomicrobiales</taxon>
        <taxon>Rhizobiaceae</taxon>
        <taxon>Shinella</taxon>
    </lineage>
</organism>
<dbReference type="EMBL" id="SLVX01000025">
    <property type="protein sequence ID" value="TCN35955.1"/>
    <property type="molecule type" value="Genomic_DNA"/>
</dbReference>
<comment type="function">
    <text evidence="1">May be required for disulfide bond formation in some proteins.</text>
</comment>
<reference evidence="4 5" key="1">
    <citation type="submission" date="2019-03" db="EMBL/GenBank/DDBJ databases">
        <title>Genomic Encyclopedia of Type Strains, Phase IV (KMG-IV): sequencing the most valuable type-strain genomes for metagenomic binning, comparative biology and taxonomic classification.</title>
        <authorList>
            <person name="Goeker M."/>
        </authorList>
    </citation>
    <scope>NUCLEOTIDE SEQUENCE [LARGE SCALE GENOMIC DNA]</scope>
    <source>
        <strain evidence="4 5">DSM 18401</strain>
    </source>
</reference>
<feature type="chain" id="PRO_5020194471" evidence="2">
    <location>
        <begin position="26"/>
        <end position="199"/>
    </location>
</feature>
<evidence type="ECO:0000313" key="4">
    <source>
        <dbReference type="EMBL" id="TCN35955.1"/>
    </source>
</evidence>
<name>A0A4R2C865_SHIGR</name>
<sequence>MQSRRCFLISTVALLAIPATVTHVAARQPSREEVFSDPVTPVLGNPDGDITIVEFFDYQCPFCKSTYPELKKFVSDDGNLRLMMRDWPIFGEASRFAAERVLALDPQAYGRAHEALMGTEGRLTENDVIEVLEDASVKSLTPAHSPEAVAETLSRNDRMAKAFGLAGTPSFAIGTKIYGGVLDPTGLAQAVLEARGKRT</sequence>
<dbReference type="RefSeq" id="WP_133036391.1">
    <property type="nucleotide sequence ID" value="NZ_BAABEI010000012.1"/>
</dbReference>
<dbReference type="Gene3D" id="3.40.30.10">
    <property type="entry name" value="Glutaredoxin"/>
    <property type="match status" value="1"/>
</dbReference>
<dbReference type="InterPro" id="IPR012336">
    <property type="entry name" value="Thioredoxin-like_fold"/>
</dbReference>
<accession>A0A4R2C865</accession>
<dbReference type="InterPro" id="IPR036249">
    <property type="entry name" value="Thioredoxin-like_sf"/>
</dbReference>
<dbReference type="PANTHER" id="PTHR35272:SF3">
    <property type="entry name" value="THIOL:DISULFIDE INTERCHANGE PROTEIN DSBC"/>
    <property type="match status" value="1"/>
</dbReference>
<dbReference type="SUPFAM" id="SSF52833">
    <property type="entry name" value="Thioredoxin-like"/>
    <property type="match status" value="1"/>
</dbReference>